<comment type="subcellular location">
    <subcellularLocation>
        <location evidence="1">Nucleus</location>
    </subcellularLocation>
    <subcellularLocation>
        <location evidence="1">Chromosome</location>
    </subcellularLocation>
</comment>
<dbReference type="InterPro" id="IPR013719">
    <property type="entry name" value="RTT106/SPT16-like_middle_dom"/>
</dbReference>
<gene>
    <name evidence="4" type="ORF">MKW94_012205</name>
</gene>
<evidence type="ECO:0000259" key="3">
    <source>
        <dbReference type="SMART" id="SM01287"/>
    </source>
</evidence>
<evidence type="ECO:0000313" key="4">
    <source>
        <dbReference type="EMBL" id="MCL7035714.1"/>
    </source>
</evidence>
<keyword evidence="1" id="KW-0805">Transcription regulation</keyword>
<sequence length="439" mass="51240">METVPQSSEGTKDDNAVKLKKFRKDLKWYRRNCPAQIPEVVRLSDNPEMYQEEVRRYKQAKLGKLMNFTTARRLEQRQFFYKEYYPEWTVASYPMKEEKDYVEKFPAPQPVSYYEEDLQLEKQSSEITKLTDVALRYCVGEQEKKTGSGTLEAHVNGFRYTISSPTMQIDFTYKNVKHAFFRSEDEEMPPLLHFNLHVPINVVGNLNANDIQFQLVKTLMGQKRSDVDILGKTEKENKNYNKDFQNFIENVEAKWNQHLLPFELPHKKNEFHGSSGVFALTRICLAGIVKAPFFVVALTEIEFVNLAHLRDGEIDMTIVLKDFTRKVFQIKSIPSTSVIVIKRLFDILGVKYYENKEEHNWNGILEDIRDKPQKFIDNGCWRSVNLESSADAALSSDSEKSEESEFYFEKDEEEEESPWYKFLAKCGSRSDSTEEESDG</sequence>
<comment type="function">
    <text evidence="1">Component of the FACT complex, a general chromatin factor that acts to reorganize nucleosomes. The FACT complex is involved in multiple processes that require DNA as a template such as mRNA elongation, DNA replication and DNA repair. During transcription elongation the FACT complex acts as a histone chaperone that both destabilizes and restores nucleosomal structure. It facilitates the passage of RNA polymerase II and transcription by promoting the dissociation of one histone H2A-H2B dimer from the nucleosome, then subsequently promotes the reestablishment of the nucleosome following the passage of RNA polymerase II.</text>
</comment>
<evidence type="ECO:0000313" key="5">
    <source>
        <dbReference type="Proteomes" id="UP001177140"/>
    </source>
</evidence>
<dbReference type="GO" id="GO:0006260">
    <property type="term" value="P:DNA replication"/>
    <property type="evidence" value="ECO:0007669"/>
    <property type="project" value="UniProtKB-KW"/>
</dbReference>
<dbReference type="InterPro" id="IPR040258">
    <property type="entry name" value="Spt16"/>
</dbReference>
<name>A0AA41SH60_PAPNU</name>
<dbReference type="SMART" id="SM01287">
    <property type="entry name" value="Rtt106"/>
    <property type="match status" value="1"/>
</dbReference>
<dbReference type="Pfam" id="PF24824">
    <property type="entry name" value="PH_SPT16"/>
    <property type="match status" value="1"/>
</dbReference>
<keyword evidence="1" id="KW-0235">DNA replication</keyword>
<comment type="caution">
    <text evidence="4">The sequence shown here is derived from an EMBL/GenBank/DDBJ whole genome shotgun (WGS) entry which is preliminary data.</text>
</comment>
<comment type="similarity">
    <text evidence="1">Belongs to the peptidase M24 family. SPT16 subfamily.</text>
</comment>
<dbReference type="GO" id="GO:0006368">
    <property type="term" value="P:transcription elongation by RNA polymerase II"/>
    <property type="evidence" value="ECO:0007669"/>
    <property type="project" value="TreeGrafter"/>
</dbReference>
<dbReference type="PANTHER" id="PTHR13980:SF15">
    <property type="entry name" value="FACT COMPLEX SUBUNIT SPT16"/>
    <property type="match status" value="1"/>
</dbReference>
<keyword evidence="1" id="KW-0234">DNA repair</keyword>
<dbReference type="InterPro" id="IPR011993">
    <property type="entry name" value="PH-like_dom_sf"/>
</dbReference>
<proteinExistence type="inferred from homology"/>
<keyword evidence="1" id="KW-0539">Nucleus</keyword>
<dbReference type="InterPro" id="IPR056595">
    <property type="entry name" value="Fact-SPT16_PH"/>
</dbReference>
<keyword evidence="1" id="KW-0804">Transcription</keyword>
<protein>
    <recommendedName>
        <fullName evidence="1">FACT complex subunit</fullName>
    </recommendedName>
</protein>
<dbReference type="PANTHER" id="PTHR13980">
    <property type="entry name" value="CDC68 RELATED"/>
    <property type="match status" value="1"/>
</dbReference>
<dbReference type="GO" id="GO:0031491">
    <property type="term" value="F:nucleosome binding"/>
    <property type="evidence" value="ECO:0007669"/>
    <property type="project" value="TreeGrafter"/>
</dbReference>
<dbReference type="AlphaFoldDB" id="A0AA41SH60"/>
<feature type="domain" description="Histone chaperone RTT106/FACT complex subunit SPT16-like middle" evidence="3">
    <location>
        <begin position="264"/>
        <end position="355"/>
    </location>
</feature>
<dbReference type="Gene3D" id="2.30.29.150">
    <property type="match status" value="1"/>
</dbReference>
<accession>A0AA41SH60</accession>
<dbReference type="GO" id="GO:0006281">
    <property type="term" value="P:DNA repair"/>
    <property type="evidence" value="ECO:0007669"/>
    <property type="project" value="UniProtKB-UniRule"/>
</dbReference>
<dbReference type="GO" id="GO:0035101">
    <property type="term" value="C:FACT complex"/>
    <property type="evidence" value="ECO:0007669"/>
    <property type="project" value="UniProtKB-UniRule"/>
</dbReference>
<dbReference type="Pfam" id="PF08512">
    <property type="entry name" value="Rttp106-like_middle"/>
    <property type="match status" value="1"/>
</dbReference>
<dbReference type="Proteomes" id="UP001177140">
    <property type="component" value="Unassembled WGS sequence"/>
</dbReference>
<comment type="subunit">
    <text evidence="1">Component of the FACT complex.</text>
</comment>
<keyword evidence="1" id="KW-0158">Chromosome</keyword>
<evidence type="ECO:0000256" key="2">
    <source>
        <dbReference type="SAM" id="MobiDB-lite"/>
    </source>
</evidence>
<evidence type="ECO:0000256" key="1">
    <source>
        <dbReference type="RuleBase" id="RU367052"/>
    </source>
</evidence>
<feature type="region of interest" description="Disordered" evidence="2">
    <location>
        <begin position="390"/>
        <end position="418"/>
    </location>
</feature>
<reference evidence="4" key="1">
    <citation type="submission" date="2022-03" db="EMBL/GenBank/DDBJ databases">
        <title>A functionally conserved STORR gene fusion in Papaver species that diverged 16.8 million years ago.</title>
        <authorList>
            <person name="Catania T."/>
        </authorList>
    </citation>
    <scope>NUCLEOTIDE SEQUENCE</scope>
    <source>
        <strain evidence="4">S-191538</strain>
    </source>
</reference>
<keyword evidence="1" id="KW-0227">DNA damage</keyword>
<keyword evidence="5" id="KW-1185">Reference proteome</keyword>
<dbReference type="EMBL" id="JAJJMA010160077">
    <property type="protein sequence ID" value="MCL7035714.1"/>
    <property type="molecule type" value="Genomic_DNA"/>
</dbReference>
<organism evidence="4 5">
    <name type="scientific">Papaver nudicaule</name>
    <name type="common">Iceland poppy</name>
    <dbReference type="NCBI Taxonomy" id="74823"/>
    <lineage>
        <taxon>Eukaryota</taxon>
        <taxon>Viridiplantae</taxon>
        <taxon>Streptophyta</taxon>
        <taxon>Embryophyta</taxon>
        <taxon>Tracheophyta</taxon>
        <taxon>Spermatophyta</taxon>
        <taxon>Magnoliopsida</taxon>
        <taxon>Ranunculales</taxon>
        <taxon>Papaveraceae</taxon>
        <taxon>Papaveroideae</taxon>
        <taxon>Papaver</taxon>
    </lineage>
</organism>
<dbReference type="Gene3D" id="2.30.29.30">
    <property type="entry name" value="Pleckstrin-homology domain (PH domain)/Phosphotyrosine-binding domain (PTB)"/>
    <property type="match status" value="1"/>
</dbReference>
<feature type="compositionally biased region" description="Basic and acidic residues" evidence="2">
    <location>
        <begin position="397"/>
        <end position="409"/>
    </location>
</feature>